<accession>A0A2T4C4X2</accession>
<dbReference type="AlphaFoldDB" id="A0A2T4C4X2"/>
<dbReference type="OrthoDB" id="432970at2759"/>
<reference evidence="2 3" key="1">
    <citation type="submission" date="2016-07" db="EMBL/GenBank/DDBJ databases">
        <title>Multiple horizontal gene transfer events from other fungi enriched the ability of initially mycotrophic Trichoderma (Ascomycota) to feed on dead plant biomass.</title>
        <authorList>
            <consortium name="DOE Joint Genome Institute"/>
            <person name="Aerts A."/>
            <person name="Atanasova L."/>
            <person name="Chenthamara K."/>
            <person name="Zhang J."/>
            <person name="Grujic M."/>
            <person name="Henrissat B."/>
            <person name="Kuo A."/>
            <person name="Salamov A."/>
            <person name="Lipzen A."/>
            <person name="Labutti K."/>
            <person name="Barry K."/>
            <person name="Miao Y."/>
            <person name="Rahimi M.J."/>
            <person name="Shen Q."/>
            <person name="Grigoriev I.V."/>
            <person name="Kubicek C.P."/>
            <person name="Druzhinina I.S."/>
        </authorList>
    </citation>
    <scope>NUCLEOTIDE SEQUENCE [LARGE SCALE GENOMIC DNA]</scope>
    <source>
        <strain evidence="2 3">ATCC 18648</strain>
    </source>
</reference>
<dbReference type="EMBL" id="KZ679131">
    <property type="protein sequence ID" value="PTB76627.1"/>
    <property type="molecule type" value="Genomic_DNA"/>
</dbReference>
<dbReference type="Proteomes" id="UP000240760">
    <property type="component" value="Unassembled WGS sequence"/>
</dbReference>
<keyword evidence="3" id="KW-1185">Reference proteome</keyword>
<organism evidence="2 3">
    <name type="scientific">Trichoderma longibrachiatum ATCC 18648</name>
    <dbReference type="NCBI Taxonomy" id="983965"/>
    <lineage>
        <taxon>Eukaryota</taxon>
        <taxon>Fungi</taxon>
        <taxon>Dikarya</taxon>
        <taxon>Ascomycota</taxon>
        <taxon>Pezizomycotina</taxon>
        <taxon>Sordariomycetes</taxon>
        <taxon>Hypocreomycetidae</taxon>
        <taxon>Hypocreales</taxon>
        <taxon>Hypocreaceae</taxon>
        <taxon>Trichoderma</taxon>
    </lineage>
</organism>
<dbReference type="STRING" id="983965.A0A2T4C4X2"/>
<evidence type="ECO:0000313" key="2">
    <source>
        <dbReference type="EMBL" id="PTB76627.1"/>
    </source>
</evidence>
<feature type="region of interest" description="Disordered" evidence="1">
    <location>
        <begin position="42"/>
        <end position="84"/>
    </location>
</feature>
<evidence type="ECO:0000313" key="3">
    <source>
        <dbReference type="Proteomes" id="UP000240760"/>
    </source>
</evidence>
<name>A0A2T4C4X2_TRILO</name>
<proteinExistence type="predicted"/>
<gene>
    <name evidence="2" type="ORF">M440DRAFT_1400966</name>
</gene>
<sequence>MAKALLLRHSALQLAPIVSCHRICAATRFLASTGIVLKKARRSNKKADWTPHKKTRDKPQPSPAAPKVSASNVKPASSRRDHDMPFARLGQGTWLHDRPETETYELLIDAYRLRVEDTYVFRGELMEDSLYANRTSGERGFRKFLDKAAAVPGFLPPWWNDEKRAACERLGMTKSQWSSLEYAVEKSDVMDHYDDRLFPMKLRILAEAVYGVHPSGDDGRKMLKLMMGLEQGGPGASGASRFCYIRDMLTMTGRWFRFR</sequence>
<evidence type="ECO:0000256" key="1">
    <source>
        <dbReference type="SAM" id="MobiDB-lite"/>
    </source>
</evidence>
<protein>
    <submittedName>
        <fullName evidence="2">Uncharacterized protein</fullName>
    </submittedName>
</protein>